<name>A0A1Y0B133_9LAMI</name>
<dbReference type="AlphaFoldDB" id="A0A1Y0B133"/>
<proteinExistence type="predicted"/>
<sequence length="86" mass="9446">MIESIPSLCREIKGVQCTKPMCSAYIGYKIEKNPIGGRQAKSAVRLHGLNKTQYCTGQIRFAARLIVSSVSTFSPISHSFCEASLH</sequence>
<geneLocation type="mitochondrion" evidence="1"/>
<organism evidence="1">
    <name type="scientific">Utricularia reniformis</name>
    <dbReference type="NCBI Taxonomy" id="192314"/>
    <lineage>
        <taxon>Eukaryota</taxon>
        <taxon>Viridiplantae</taxon>
        <taxon>Streptophyta</taxon>
        <taxon>Embryophyta</taxon>
        <taxon>Tracheophyta</taxon>
        <taxon>Spermatophyta</taxon>
        <taxon>Magnoliopsida</taxon>
        <taxon>eudicotyledons</taxon>
        <taxon>Gunneridae</taxon>
        <taxon>Pentapetalae</taxon>
        <taxon>asterids</taxon>
        <taxon>lamiids</taxon>
        <taxon>Lamiales</taxon>
        <taxon>Lentibulariaceae</taxon>
        <taxon>Utricularia</taxon>
    </lineage>
</organism>
<keyword evidence="1" id="KW-0496">Mitochondrion</keyword>
<evidence type="ECO:0000313" key="1">
    <source>
        <dbReference type="EMBL" id="ART31165.1"/>
    </source>
</evidence>
<accession>A0A1Y0B133</accession>
<protein>
    <submittedName>
        <fullName evidence="1">Uncharacterized protein</fullName>
    </submittedName>
</protein>
<gene>
    <name evidence="1" type="ORF">AEK19_MT0942</name>
</gene>
<reference evidence="1" key="1">
    <citation type="submission" date="2017-03" db="EMBL/GenBank/DDBJ databases">
        <title>The mitochondrial genome of the carnivorous plant Utricularia reniformis (Lentibulariaceae): structure, comparative analysis and evolutionary landmarks.</title>
        <authorList>
            <person name="Silva S.R."/>
            <person name="Alvarenga D.O."/>
            <person name="Michael T.P."/>
            <person name="Miranda V.F.O."/>
            <person name="Varani A.M."/>
        </authorList>
    </citation>
    <scope>NUCLEOTIDE SEQUENCE</scope>
</reference>
<dbReference type="EMBL" id="KY774314">
    <property type="protein sequence ID" value="ART31165.1"/>
    <property type="molecule type" value="Genomic_DNA"/>
</dbReference>